<proteinExistence type="predicted"/>
<dbReference type="Proteomes" id="UP000317650">
    <property type="component" value="Chromosome 6"/>
</dbReference>
<sequence length="258" mass="28791">MKCFKNLIGVDYYAVNDFEQLWARWFNGSLQNWSLWCSEIKCQGLICLEEAGKGCDSELNTTDFTLGGVIFFCDSVHLLTIHGGKRRIKLDYVPKKSLRYLRIKATMRGPKRVKFRVMNVLVGIWISIALGSKFEEVAVFQKPLRTAMLMAEAVFLKNQKHHSRVLLQFCEDLPSVTSRRVSLLPFSSRRAASGDDVSGAAAVGSNERFGCRLASVLMLFSTSFFLFGSGRPEPVKPRLAIKNGSRTADGHVGKATLG</sequence>
<dbReference type="EMBL" id="PYDT01000009">
    <property type="protein sequence ID" value="THU49284.1"/>
    <property type="molecule type" value="Genomic_DNA"/>
</dbReference>
<name>A0A4S8IMS3_MUSBA</name>
<keyword evidence="2" id="KW-1185">Reference proteome</keyword>
<gene>
    <name evidence="1" type="ORF">C4D60_Mb06t07940</name>
</gene>
<accession>A0A4S8IMS3</accession>
<evidence type="ECO:0000313" key="1">
    <source>
        <dbReference type="EMBL" id="THU49284.1"/>
    </source>
</evidence>
<protein>
    <submittedName>
        <fullName evidence="1">Uncharacterized protein</fullName>
    </submittedName>
</protein>
<evidence type="ECO:0000313" key="2">
    <source>
        <dbReference type="Proteomes" id="UP000317650"/>
    </source>
</evidence>
<dbReference type="AlphaFoldDB" id="A0A4S8IMS3"/>
<organism evidence="1 2">
    <name type="scientific">Musa balbisiana</name>
    <name type="common">Banana</name>
    <dbReference type="NCBI Taxonomy" id="52838"/>
    <lineage>
        <taxon>Eukaryota</taxon>
        <taxon>Viridiplantae</taxon>
        <taxon>Streptophyta</taxon>
        <taxon>Embryophyta</taxon>
        <taxon>Tracheophyta</taxon>
        <taxon>Spermatophyta</taxon>
        <taxon>Magnoliopsida</taxon>
        <taxon>Liliopsida</taxon>
        <taxon>Zingiberales</taxon>
        <taxon>Musaceae</taxon>
        <taxon>Musa</taxon>
    </lineage>
</organism>
<comment type="caution">
    <text evidence="1">The sequence shown here is derived from an EMBL/GenBank/DDBJ whole genome shotgun (WGS) entry which is preliminary data.</text>
</comment>
<reference evidence="1 2" key="1">
    <citation type="journal article" date="2019" name="Nat. Plants">
        <title>Genome sequencing of Musa balbisiana reveals subgenome evolution and function divergence in polyploid bananas.</title>
        <authorList>
            <person name="Yao X."/>
        </authorList>
    </citation>
    <scope>NUCLEOTIDE SEQUENCE [LARGE SCALE GENOMIC DNA]</scope>
    <source>
        <strain evidence="2">cv. DH-PKW</strain>
        <tissue evidence="1">Leaves</tissue>
    </source>
</reference>